<organism evidence="2 3">
    <name type="scientific">Nocardioides panacis</name>
    <dbReference type="NCBI Taxonomy" id="2849501"/>
    <lineage>
        <taxon>Bacteria</taxon>
        <taxon>Bacillati</taxon>
        <taxon>Actinomycetota</taxon>
        <taxon>Actinomycetes</taxon>
        <taxon>Propionibacteriales</taxon>
        <taxon>Nocardioidaceae</taxon>
        <taxon>Nocardioides</taxon>
    </lineage>
</organism>
<feature type="transmembrane region" description="Helical" evidence="1">
    <location>
        <begin position="210"/>
        <end position="231"/>
    </location>
</feature>
<keyword evidence="3" id="KW-1185">Reference proteome</keyword>
<feature type="transmembrane region" description="Helical" evidence="1">
    <location>
        <begin position="164"/>
        <end position="190"/>
    </location>
</feature>
<evidence type="ECO:0000256" key="1">
    <source>
        <dbReference type="SAM" id="Phobius"/>
    </source>
</evidence>
<keyword evidence="1" id="KW-0812">Transmembrane</keyword>
<feature type="transmembrane region" description="Helical" evidence="1">
    <location>
        <begin position="129"/>
        <end position="152"/>
    </location>
</feature>
<dbReference type="EMBL" id="CP077062">
    <property type="protein sequence ID" value="QWZ06850.1"/>
    <property type="molecule type" value="Genomic_DNA"/>
</dbReference>
<dbReference type="Proteomes" id="UP000683575">
    <property type="component" value="Chromosome"/>
</dbReference>
<evidence type="ECO:0000313" key="2">
    <source>
        <dbReference type="EMBL" id="QWZ06850.1"/>
    </source>
</evidence>
<feature type="transmembrane region" description="Helical" evidence="1">
    <location>
        <begin position="48"/>
        <end position="73"/>
    </location>
</feature>
<dbReference type="RefSeq" id="WP_216938143.1">
    <property type="nucleotide sequence ID" value="NZ_CP077062.1"/>
</dbReference>
<dbReference type="InterPro" id="IPR045931">
    <property type="entry name" value="DUF6350"/>
</dbReference>
<sequence length="370" mass="35977">MVASGAVLMGCMALGLVGWFASDAGGHGTTRDAIRVGADGWLLAHGATLHLTTGAVSATVTALPLGLTVLCAYVAHRLGAWAARTSAVEDAGTVLLGTVVMSGLYGVVALVTALLAATATAESSLLRAFAGGFALAFVGGGSGILAGSAHVVDWRGRVPETGRAILKGALAATLAMVAAGAVLLAVALVLDLGSAANVLSRLHADTSGGLLYTVLVAAVAPNAALLSGSYLLGPGFAVGTGTVVSPSAVVLGPVPAFPLLAALPSEGSPSPLTSALVAVPVLVGALAAVLVVRRFPAYGFEVGAVRGLGSGVLGGVLLTVLVMLAGGAVGPGRMADVGADLVPTFVAATVAMGVGGLVGGVGATWWSRRR</sequence>
<keyword evidence="1" id="KW-0472">Membrane</keyword>
<feature type="transmembrane region" description="Helical" evidence="1">
    <location>
        <begin position="275"/>
        <end position="292"/>
    </location>
</feature>
<dbReference type="Pfam" id="PF19877">
    <property type="entry name" value="DUF6350"/>
    <property type="match status" value="1"/>
</dbReference>
<feature type="transmembrane region" description="Helical" evidence="1">
    <location>
        <begin position="304"/>
        <end position="325"/>
    </location>
</feature>
<feature type="transmembrane region" description="Helical" evidence="1">
    <location>
        <begin position="243"/>
        <end position="263"/>
    </location>
</feature>
<feature type="transmembrane region" description="Helical" evidence="1">
    <location>
        <begin position="94"/>
        <end position="117"/>
    </location>
</feature>
<dbReference type="KEGG" id="nps:KRR39_15140"/>
<accession>A0A975SVU3</accession>
<evidence type="ECO:0000313" key="3">
    <source>
        <dbReference type="Proteomes" id="UP000683575"/>
    </source>
</evidence>
<gene>
    <name evidence="2" type="ORF">KRR39_15140</name>
</gene>
<name>A0A975SVU3_9ACTN</name>
<keyword evidence="1" id="KW-1133">Transmembrane helix</keyword>
<reference evidence="2" key="1">
    <citation type="submission" date="2021-06" db="EMBL/GenBank/DDBJ databases">
        <title>Complete genome sequence of Nocardioides sp. G188.</title>
        <authorList>
            <person name="Im W.-T."/>
        </authorList>
    </citation>
    <scope>NUCLEOTIDE SEQUENCE</scope>
    <source>
        <strain evidence="2">G188</strain>
    </source>
</reference>
<proteinExistence type="predicted"/>
<protein>
    <submittedName>
        <fullName evidence="2">Uncharacterized protein</fullName>
    </submittedName>
</protein>
<feature type="transmembrane region" description="Helical" evidence="1">
    <location>
        <begin position="345"/>
        <end position="366"/>
    </location>
</feature>
<dbReference type="AlphaFoldDB" id="A0A975SVU3"/>